<feature type="signal peptide" evidence="1">
    <location>
        <begin position="1"/>
        <end position="18"/>
    </location>
</feature>
<dbReference type="EMBL" id="CP064942">
    <property type="protein sequence ID" value="QPH55665.1"/>
    <property type="molecule type" value="Genomic_DNA"/>
</dbReference>
<organism evidence="2 3">
    <name type="scientific">Pontivivens ytuae</name>
    <dbReference type="NCBI Taxonomy" id="2789856"/>
    <lineage>
        <taxon>Bacteria</taxon>
        <taxon>Pseudomonadati</taxon>
        <taxon>Pseudomonadota</taxon>
        <taxon>Alphaproteobacteria</taxon>
        <taxon>Rhodobacterales</taxon>
        <taxon>Paracoccaceae</taxon>
        <taxon>Pontivivens</taxon>
    </lineage>
</organism>
<keyword evidence="1" id="KW-0732">Signal</keyword>
<protein>
    <submittedName>
        <fullName evidence="2">Uncharacterized protein</fullName>
    </submittedName>
</protein>
<proteinExistence type="predicted"/>
<evidence type="ECO:0000256" key="1">
    <source>
        <dbReference type="SAM" id="SignalP"/>
    </source>
</evidence>
<accession>A0A7S9LVV4</accession>
<reference evidence="2 3" key="1">
    <citation type="submission" date="2020-11" db="EMBL/GenBank/DDBJ databases">
        <title>Description of Pontivivens ytuae sp. nov. isolated from deep sea sediment of Mariana Trench.</title>
        <authorList>
            <person name="Wang Z."/>
            <person name="Sun Q.-L."/>
            <person name="Xu X.-D."/>
            <person name="Tang Y.-Z."/>
            <person name="Zhang J."/>
        </authorList>
    </citation>
    <scope>NUCLEOTIDE SEQUENCE [LARGE SCALE GENOMIC DNA]</scope>
    <source>
        <strain evidence="2 3">MT2928</strain>
    </source>
</reference>
<dbReference type="Proteomes" id="UP000594800">
    <property type="component" value="Chromosome"/>
</dbReference>
<dbReference type="KEGG" id="poz:I0K15_08040"/>
<name>A0A7S9LVV4_9RHOB</name>
<evidence type="ECO:0000313" key="2">
    <source>
        <dbReference type="EMBL" id="QPH55665.1"/>
    </source>
</evidence>
<sequence length="298" mass="31450">MIRWICAILAVAPTGAAACIEASSSLTGEMRPSLQLADLLPKERAGFEAVFAEELNILDNDGTTVDDAFSFARCPLGHEEGPTLLIFATGAPFCEGLCGIWGIEPDDEESWSMMLAAEGRLRLAGSVSMGRPDLIAEVPNEPAVAHKFDGVQYRDELEGMIYGEVFALPDATDWRADEAGFAGIAMGQPGPGGEGVIALDTVAEKVGGVRAGLTAGLTDLDGDDTPEVVVEGVGPDFCGPDGCRSWVVQIGDKPRIVADVISQGQIEVAASMQNGMRDLISWTDAGGRVLRFDGSEYR</sequence>
<gene>
    <name evidence="2" type="ORF">I0K15_08040</name>
</gene>
<dbReference type="AlphaFoldDB" id="A0A7S9LVV4"/>
<dbReference type="PROSITE" id="PS51257">
    <property type="entry name" value="PROKAR_LIPOPROTEIN"/>
    <property type="match status" value="1"/>
</dbReference>
<evidence type="ECO:0000313" key="3">
    <source>
        <dbReference type="Proteomes" id="UP000594800"/>
    </source>
</evidence>
<feature type="chain" id="PRO_5032675675" evidence="1">
    <location>
        <begin position="19"/>
        <end position="298"/>
    </location>
</feature>
<dbReference type="RefSeq" id="WP_196104927.1">
    <property type="nucleotide sequence ID" value="NZ_CP064942.1"/>
</dbReference>
<keyword evidence="3" id="KW-1185">Reference proteome</keyword>